<dbReference type="AlphaFoldDB" id="A0A221ST17"/>
<dbReference type="InterPro" id="IPR018668">
    <property type="entry name" value="DNA-binding_VF530-like"/>
</dbReference>
<dbReference type="InterPro" id="IPR036770">
    <property type="entry name" value="Ankyrin_rpt-contain_sf"/>
</dbReference>
<dbReference type="InterPro" id="IPR036361">
    <property type="entry name" value="SAP_dom_sf"/>
</dbReference>
<dbReference type="Proteomes" id="UP000259030">
    <property type="component" value="Chromosome"/>
</dbReference>
<dbReference type="Gene3D" id="1.25.40.20">
    <property type="entry name" value="Ankyrin repeat-containing domain"/>
    <property type="match status" value="1"/>
</dbReference>
<reference evidence="1 2" key="1">
    <citation type="submission" date="2017-05" db="EMBL/GenBank/DDBJ databases">
        <title>The complete genome sequence of Deinococcus ficus isolated from the rhizosphere of the Ficus religiosa L. in Taiwan.</title>
        <authorList>
            <person name="Wu K.-M."/>
            <person name="Liao T.-L."/>
            <person name="Liu Y.-M."/>
            <person name="Young C.-C."/>
            <person name="Tsai S.-F."/>
        </authorList>
    </citation>
    <scope>NUCLEOTIDE SEQUENCE [LARGE SCALE GENOMIC DNA]</scope>
    <source>
        <strain evidence="1 2">CC-FR2-10</strain>
    </source>
</reference>
<sequence length="239" mass="26823">MTRDPLHGVTLERLVQHLHAEYGWDELARRVPVKCFQSNPSVNSSLKFLRKEAWARAQVEGEYVKLLHREDANPVIDAVKRGQAVPANVSQTKLHAALGWMLRHVPQNAETLRLYFLPVLAQVQDVNFWPDEARMPLLNLAIEHSSLGEGDYDPGLIPALLDRGADPNDARYWLPLLHTVDVEGLAYRQRTRAPRTDLLDLLLARGADPTRADPRGHTAHSIAEAYGLKAALHKLPARS</sequence>
<proteinExistence type="predicted"/>
<keyword evidence="2" id="KW-1185">Reference proteome</keyword>
<dbReference type="RefSeq" id="WP_043778760.1">
    <property type="nucleotide sequence ID" value="NZ_CP021081.1"/>
</dbReference>
<evidence type="ECO:0000313" key="2">
    <source>
        <dbReference type="Proteomes" id="UP000259030"/>
    </source>
</evidence>
<dbReference type="SUPFAM" id="SSF48403">
    <property type="entry name" value="Ankyrin repeat"/>
    <property type="match status" value="1"/>
</dbReference>
<dbReference type="KEGG" id="dfc:DFI_01110"/>
<evidence type="ECO:0000313" key="1">
    <source>
        <dbReference type="EMBL" id="ASN79792.1"/>
    </source>
</evidence>
<protein>
    <recommendedName>
        <fullName evidence="3">DNA-binding protein VF530</fullName>
    </recommendedName>
</protein>
<dbReference type="Gene3D" id="1.10.720.30">
    <property type="entry name" value="SAP domain"/>
    <property type="match status" value="1"/>
</dbReference>
<dbReference type="STRING" id="317577.GCA_000419625_00958"/>
<dbReference type="GO" id="GO:0003677">
    <property type="term" value="F:DNA binding"/>
    <property type="evidence" value="ECO:0007669"/>
    <property type="project" value="InterPro"/>
</dbReference>
<organism evidence="1 2">
    <name type="scientific">Deinococcus ficus</name>
    <dbReference type="NCBI Taxonomy" id="317577"/>
    <lineage>
        <taxon>Bacteria</taxon>
        <taxon>Thermotogati</taxon>
        <taxon>Deinococcota</taxon>
        <taxon>Deinococci</taxon>
        <taxon>Deinococcales</taxon>
        <taxon>Deinococcaceae</taxon>
        <taxon>Deinococcus</taxon>
    </lineage>
</organism>
<dbReference type="EMBL" id="CP021081">
    <property type="protein sequence ID" value="ASN79792.1"/>
    <property type="molecule type" value="Genomic_DNA"/>
</dbReference>
<name>A0A221ST17_9DEIO</name>
<gene>
    <name evidence="1" type="ORF">DFI_01110</name>
</gene>
<accession>A0A221ST17</accession>
<evidence type="ECO:0008006" key="3">
    <source>
        <dbReference type="Google" id="ProtNLM"/>
    </source>
</evidence>
<dbReference type="Pfam" id="PF09905">
    <property type="entry name" value="VF530"/>
    <property type="match status" value="1"/>
</dbReference>